<keyword evidence="3" id="KW-0611">Plant defense</keyword>
<dbReference type="Proteomes" id="UP000265520">
    <property type="component" value="Unassembled WGS sequence"/>
</dbReference>
<dbReference type="PANTHER" id="PTHR45752">
    <property type="entry name" value="LEUCINE-RICH REPEAT-CONTAINING"/>
    <property type="match status" value="1"/>
</dbReference>
<evidence type="ECO:0000256" key="2">
    <source>
        <dbReference type="ARBA" id="ARBA00022737"/>
    </source>
</evidence>
<evidence type="ECO:0000256" key="3">
    <source>
        <dbReference type="ARBA" id="ARBA00022821"/>
    </source>
</evidence>
<accession>A0A392MGI1</accession>
<comment type="caution">
    <text evidence="6">The sequence shown here is derived from an EMBL/GenBank/DDBJ whole genome shotgun (WGS) entry which is preliminary data.</text>
</comment>
<dbReference type="SUPFAM" id="SSF52058">
    <property type="entry name" value="L domain-like"/>
    <property type="match status" value="1"/>
</dbReference>
<dbReference type="InterPro" id="IPR050715">
    <property type="entry name" value="LRR-SigEffector_domain"/>
</dbReference>
<evidence type="ECO:0000313" key="6">
    <source>
        <dbReference type="EMBL" id="MCH86185.1"/>
    </source>
</evidence>
<feature type="domain" description="Disease resistance protein RPS4B/Roq1-like leucine-rich repeats" evidence="5">
    <location>
        <begin position="2"/>
        <end position="150"/>
    </location>
</feature>
<reference evidence="6 7" key="1">
    <citation type="journal article" date="2018" name="Front. Plant Sci.">
        <title>Red Clover (Trifolium pratense) and Zigzag Clover (T. medium) - A Picture of Genomic Similarities and Differences.</title>
        <authorList>
            <person name="Dluhosova J."/>
            <person name="Istvanek J."/>
            <person name="Nedelnik J."/>
            <person name="Repkova J."/>
        </authorList>
    </citation>
    <scope>NUCLEOTIDE SEQUENCE [LARGE SCALE GENOMIC DNA]</scope>
    <source>
        <strain evidence="7">cv. 10/8</strain>
        <tissue evidence="6">Leaf</tissue>
    </source>
</reference>
<dbReference type="EMBL" id="LXQA010009888">
    <property type="protein sequence ID" value="MCH86185.1"/>
    <property type="molecule type" value="Genomic_DNA"/>
</dbReference>
<dbReference type="AlphaFoldDB" id="A0A392MGI1"/>
<dbReference type="PANTHER" id="PTHR45752:SF194">
    <property type="entry name" value="NB-ARC DOMAIN-CONTAINING PROTEIN"/>
    <property type="match status" value="1"/>
</dbReference>
<gene>
    <name evidence="6" type="ORF">A2U01_0007039</name>
</gene>
<organism evidence="6 7">
    <name type="scientific">Trifolium medium</name>
    <dbReference type="NCBI Taxonomy" id="97028"/>
    <lineage>
        <taxon>Eukaryota</taxon>
        <taxon>Viridiplantae</taxon>
        <taxon>Streptophyta</taxon>
        <taxon>Embryophyta</taxon>
        <taxon>Tracheophyta</taxon>
        <taxon>Spermatophyta</taxon>
        <taxon>Magnoliopsida</taxon>
        <taxon>eudicotyledons</taxon>
        <taxon>Gunneridae</taxon>
        <taxon>Pentapetalae</taxon>
        <taxon>rosids</taxon>
        <taxon>fabids</taxon>
        <taxon>Fabales</taxon>
        <taxon>Fabaceae</taxon>
        <taxon>Papilionoideae</taxon>
        <taxon>50 kb inversion clade</taxon>
        <taxon>NPAAA clade</taxon>
        <taxon>Hologalegina</taxon>
        <taxon>IRL clade</taxon>
        <taxon>Trifolieae</taxon>
        <taxon>Trifolium</taxon>
    </lineage>
</organism>
<evidence type="ECO:0000313" key="7">
    <source>
        <dbReference type="Proteomes" id="UP000265520"/>
    </source>
</evidence>
<dbReference type="Pfam" id="PF20160">
    <property type="entry name" value="C-JID"/>
    <property type="match status" value="1"/>
</dbReference>
<protein>
    <submittedName>
        <fullName evidence="6">NBS-LRR resistance-like protein</fullName>
    </submittedName>
</protein>
<evidence type="ECO:0000259" key="5">
    <source>
        <dbReference type="Pfam" id="PF23286"/>
    </source>
</evidence>
<evidence type="ECO:0000256" key="1">
    <source>
        <dbReference type="ARBA" id="ARBA00022614"/>
    </source>
</evidence>
<keyword evidence="2" id="KW-0677">Repeat</keyword>
<dbReference type="InterPro" id="IPR058546">
    <property type="entry name" value="RPS4B/Roq1-like_LRR"/>
</dbReference>
<dbReference type="InterPro" id="IPR032675">
    <property type="entry name" value="LRR_dom_sf"/>
</dbReference>
<name>A0A392MGI1_9FABA</name>
<feature type="domain" description="C-JID" evidence="4">
    <location>
        <begin position="220"/>
        <end position="368"/>
    </location>
</feature>
<dbReference type="Gene3D" id="3.80.10.10">
    <property type="entry name" value="Ribonuclease Inhibitor"/>
    <property type="match status" value="1"/>
</dbReference>
<sequence length="380" mass="42853">MEELPEIKETIENLKVLILDKTAIKELPSSLHRLAGLEALSLQSCTKLKNIPSSIGNLSKLIKLNLANCVSLETFPSSIFKLKLTRLDFKGCSMLWTFPEISNDIGRLSSLTELSLQGSSIVNLPESMAQLSSLKSLNISDCTLLECVPKLPPNLNQFLAFDCPSIKRMVLNSRSASKKGTFQFHLTNNQELDATSWSNIGDEACIKITDDAYRSVFFCFSGSAVPCWFHYYCKGNSVTMKKDSPNVCSKNRLTGFALCVVLGREDMDDTRTGYTRFAYNFGFISDGDIHCSYNSMPENYLNWSCRDRFLNHDHTFLWKHRFDLERIGNTLFHAQNFTFEILVDDLGRLSCDSTTTVKECGICPLYTKGNDDDDDDDEDD</sequence>
<evidence type="ECO:0000259" key="4">
    <source>
        <dbReference type="Pfam" id="PF20160"/>
    </source>
</evidence>
<keyword evidence="1" id="KW-0433">Leucine-rich repeat</keyword>
<dbReference type="InterPro" id="IPR045344">
    <property type="entry name" value="C-JID"/>
</dbReference>
<dbReference type="Pfam" id="PF23286">
    <property type="entry name" value="LRR_13"/>
    <property type="match status" value="1"/>
</dbReference>
<proteinExistence type="predicted"/>
<keyword evidence="7" id="KW-1185">Reference proteome</keyword>